<evidence type="ECO:0000313" key="4">
    <source>
        <dbReference type="EMBL" id="OQP53323.1"/>
    </source>
</evidence>
<dbReference type="Gene3D" id="3.40.50.720">
    <property type="entry name" value="NAD(P)-binding Rossmann-like Domain"/>
    <property type="match status" value="1"/>
</dbReference>
<sequence length="268" mass="29270">MKTIFITGAGAGLGKATAKLFQSKGWQVIATMRNPERETELQLLENVTVLQLDVTDASQIDNTVKQVIEKYGVDVVLNNAGYGLIGPLEAFSDVQITRQIDTNLLGVIRVMKAFTPYLRSKGEGVFITISSMFGLAGFPTCSLYSATKWALEGFCECMAYDLATFGVRVKTIAPGGIQTDFAGRSLDGAGHNAYMPLMAKVSEGYNEEALSKYSTAQQIADVIYEAATDNNNQLRYLAGPDAVALYKERLELGPEAHFQKTRQWVVGR</sequence>
<accession>A0ABX3P272</accession>
<organism evidence="4 5">
    <name type="scientific">Niastella koreensis</name>
    <dbReference type="NCBI Taxonomy" id="354356"/>
    <lineage>
        <taxon>Bacteria</taxon>
        <taxon>Pseudomonadati</taxon>
        <taxon>Bacteroidota</taxon>
        <taxon>Chitinophagia</taxon>
        <taxon>Chitinophagales</taxon>
        <taxon>Chitinophagaceae</taxon>
        <taxon>Niastella</taxon>
    </lineage>
</organism>
<dbReference type="PRINTS" id="PR00080">
    <property type="entry name" value="SDRFAMILY"/>
</dbReference>
<dbReference type="Proteomes" id="UP000192277">
    <property type="component" value="Unassembled WGS sequence"/>
</dbReference>
<protein>
    <submittedName>
        <fullName evidence="4">Short-chain dehydrogenase/reductase</fullName>
    </submittedName>
</protein>
<dbReference type="SUPFAM" id="SSF51735">
    <property type="entry name" value="NAD(P)-binding Rossmann-fold domains"/>
    <property type="match status" value="1"/>
</dbReference>
<keyword evidence="5" id="KW-1185">Reference proteome</keyword>
<proteinExistence type="inferred from homology"/>
<dbReference type="PANTHER" id="PTHR43976">
    <property type="entry name" value="SHORT CHAIN DEHYDROGENASE"/>
    <property type="match status" value="1"/>
</dbReference>
<dbReference type="InterPro" id="IPR051911">
    <property type="entry name" value="SDR_oxidoreductase"/>
</dbReference>
<dbReference type="CDD" id="cd05374">
    <property type="entry name" value="17beta-HSD-like_SDR_c"/>
    <property type="match status" value="1"/>
</dbReference>
<reference evidence="4 5" key="1">
    <citation type="submission" date="2016-04" db="EMBL/GenBank/DDBJ databases">
        <authorList>
            <person name="Chen L."/>
            <person name="Zhuang W."/>
            <person name="Wang G."/>
        </authorList>
    </citation>
    <scope>NUCLEOTIDE SEQUENCE [LARGE SCALE GENOMIC DNA]</scope>
    <source>
        <strain evidence="5">GR20</strain>
    </source>
</reference>
<dbReference type="RefSeq" id="WP_014218515.1">
    <property type="nucleotide sequence ID" value="NZ_LWBO01000003.1"/>
</dbReference>
<name>A0ABX3P272_9BACT</name>
<dbReference type="Pfam" id="PF00106">
    <property type="entry name" value="adh_short"/>
    <property type="match status" value="1"/>
</dbReference>
<dbReference type="EMBL" id="LWBO01000003">
    <property type="protein sequence ID" value="OQP53323.1"/>
    <property type="molecule type" value="Genomic_DNA"/>
</dbReference>
<keyword evidence="2" id="KW-0560">Oxidoreductase</keyword>
<evidence type="ECO:0000256" key="1">
    <source>
        <dbReference type="ARBA" id="ARBA00006484"/>
    </source>
</evidence>
<comment type="similarity">
    <text evidence="1 3">Belongs to the short-chain dehydrogenases/reductases (SDR) family.</text>
</comment>
<evidence type="ECO:0000256" key="3">
    <source>
        <dbReference type="RuleBase" id="RU000363"/>
    </source>
</evidence>
<dbReference type="InterPro" id="IPR020904">
    <property type="entry name" value="Sc_DH/Rdtase_CS"/>
</dbReference>
<dbReference type="PRINTS" id="PR00081">
    <property type="entry name" value="GDHRDH"/>
</dbReference>
<dbReference type="InterPro" id="IPR002347">
    <property type="entry name" value="SDR_fam"/>
</dbReference>
<dbReference type="PANTHER" id="PTHR43976:SF16">
    <property type="entry name" value="SHORT-CHAIN DEHYDROGENASE_REDUCTASE FAMILY PROTEIN"/>
    <property type="match status" value="1"/>
</dbReference>
<dbReference type="PROSITE" id="PS00061">
    <property type="entry name" value="ADH_SHORT"/>
    <property type="match status" value="1"/>
</dbReference>
<gene>
    <name evidence="4" type="ORF">A4D02_21375</name>
</gene>
<comment type="caution">
    <text evidence="4">The sequence shown here is derived from an EMBL/GenBank/DDBJ whole genome shotgun (WGS) entry which is preliminary data.</text>
</comment>
<evidence type="ECO:0000256" key="2">
    <source>
        <dbReference type="ARBA" id="ARBA00023002"/>
    </source>
</evidence>
<dbReference type="InterPro" id="IPR036291">
    <property type="entry name" value="NAD(P)-bd_dom_sf"/>
</dbReference>
<evidence type="ECO:0000313" key="5">
    <source>
        <dbReference type="Proteomes" id="UP000192277"/>
    </source>
</evidence>